<dbReference type="EMBL" id="PYSW02000020">
    <property type="protein sequence ID" value="KAG2383485.1"/>
    <property type="molecule type" value="Genomic_DNA"/>
</dbReference>
<organism evidence="2 3">
    <name type="scientific">Naegleria lovaniensis</name>
    <name type="common">Amoeba</name>
    <dbReference type="NCBI Taxonomy" id="51637"/>
    <lineage>
        <taxon>Eukaryota</taxon>
        <taxon>Discoba</taxon>
        <taxon>Heterolobosea</taxon>
        <taxon>Tetramitia</taxon>
        <taxon>Eutetramitia</taxon>
        <taxon>Vahlkampfiidae</taxon>
        <taxon>Naegleria</taxon>
    </lineage>
</organism>
<evidence type="ECO:0000313" key="2">
    <source>
        <dbReference type="EMBL" id="KAG2383485.1"/>
    </source>
</evidence>
<feature type="compositionally biased region" description="Polar residues" evidence="1">
    <location>
        <begin position="29"/>
        <end position="43"/>
    </location>
</feature>
<name>A0AA88GN80_NAELO</name>
<feature type="region of interest" description="Disordered" evidence="1">
    <location>
        <begin position="1"/>
        <end position="157"/>
    </location>
</feature>
<dbReference type="Proteomes" id="UP000816034">
    <property type="component" value="Unassembled WGS sequence"/>
</dbReference>
<evidence type="ECO:0000256" key="1">
    <source>
        <dbReference type="SAM" id="MobiDB-lite"/>
    </source>
</evidence>
<protein>
    <submittedName>
        <fullName evidence="2">Uncharacterized protein</fullName>
    </submittedName>
</protein>
<evidence type="ECO:0000313" key="3">
    <source>
        <dbReference type="Proteomes" id="UP000816034"/>
    </source>
</evidence>
<dbReference type="GeneID" id="68096611"/>
<feature type="compositionally biased region" description="Low complexity" evidence="1">
    <location>
        <begin position="16"/>
        <end position="28"/>
    </location>
</feature>
<dbReference type="AlphaFoldDB" id="A0AA88GN80"/>
<keyword evidence="3" id="KW-1185">Reference proteome</keyword>
<dbReference type="RefSeq" id="XP_044549164.1">
    <property type="nucleotide sequence ID" value="XM_044693764.1"/>
</dbReference>
<feature type="compositionally biased region" description="Acidic residues" evidence="1">
    <location>
        <begin position="131"/>
        <end position="145"/>
    </location>
</feature>
<gene>
    <name evidence="2" type="ORF">C9374_004156</name>
</gene>
<reference evidence="2 3" key="1">
    <citation type="journal article" date="2018" name="BMC Genomics">
        <title>The genome of Naegleria lovaniensis, the basis for a comparative approach to unravel pathogenicity factors of the human pathogenic amoeba N. fowleri.</title>
        <authorList>
            <person name="Liechti N."/>
            <person name="Schurch N."/>
            <person name="Bruggmann R."/>
            <person name="Wittwer M."/>
        </authorList>
    </citation>
    <scope>NUCLEOTIDE SEQUENCE [LARGE SCALE GENOMIC DNA]</scope>
    <source>
        <strain evidence="2 3">ATCC 30569</strain>
    </source>
</reference>
<proteinExistence type="predicted"/>
<comment type="caution">
    <text evidence="2">The sequence shown here is derived from an EMBL/GenBank/DDBJ whole genome shotgun (WGS) entry which is preliminary data.</text>
</comment>
<accession>A0AA88GN80</accession>
<sequence length="157" mass="17082">MSDVLDLFWGSDELDAATTATPVTTTTPQQEGKPQHQLVSSARSEPIGTSLISNQTESSKKKLTASEEDGSRPSLQNGNSRNLKKGSLSELVTSSNVDNGIKTRNVPMKKINHTSQQQDGPKLLFSKDDISESEEESSESEEDEIIGNFVQKLSTEI</sequence>